<organism evidence="7 8">
    <name type="scientific">Emericellopsis cladophorae</name>
    <dbReference type="NCBI Taxonomy" id="2686198"/>
    <lineage>
        <taxon>Eukaryota</taxon>
        <taxon>Fungi</taxon>
        <taxon>Dikarya</taxon>
        <taxon>Ascomycota</taxon>
        <taxon>Pezizomycotina</taxon>
        <taxon>Sordariomycetes</taxon>
        <taxon>Hypocreomycetidae</taxon>
        <taxon>Hypocreales</taxon>
        <taxon>Bionectriaceae</taxon>
        <taxon>Emericellopsis</taxon>
    </lineage>
</organism>
<dbReference type="GO" id="GO:0008270">
    <property type="term" value="F:zinc ion binding"/>
    <property type="evidence" value="ECO:0007669"/>
    <property type="project" value="UniProtKB-KW"/>
</dbReference>
<feature type="region of interest" description="Disordered" evidence="5">
    <location>
        <begin position="412"/>
        <end position="450"/>
    </location>
</feature>
<dbReference type="EMBL" id="JAGIXG020000001">
    <property type="protein sequence ID" value="KAI6785778.1"/>
    <property type="molecule type" value="Genomic_DNA"/>
</dbReference>
<dbReference type="OrthoDB" id="5876363at2759"/>
<dbReference type="InterPro" id="IPR011011">
    <property type="entry name" value="Znf_FYVE_PHD"/>
</dbReference>
<name>A0A9P9Y9C1_9HYPO</name>
<feature type="compositionally biased region" description="Basic residues" evidence="5">
    <location>
        <begin position="570"/>
        <end position="585"/>
    </location>
</feature>
<feature type="compositionally biased region" description="Basic residues" evidence="5">
    <location>
        <begin position="230"/>
        <end position="246"/>
    </location>
</feature>
<feature type="compositionally biased region" description="Polar residues" evidence="5">
    <location>
        <begin position="199"/>
        <end position="209"/>
    </location>
</feature>
<dbReference type="Gene3D" id="3.30.40.10">
    <property type="entry name" value="Zinc/RING finger domain, C3HC4 (zinc finger)"/>
    <property type="match status" value="2"/>
</dbReference>
<dbReference type="InterPro" id="IPR019786">
    <property type="entry name" value="Zinc_finger_PHD-type_CS"/>
</dbReference>
<feature type="compositionally biased region" description="Basic and acidic residues" evidence="5">
    <location>
        <begin position="728"/>
        <end position="739"/>
    </location>
</feature>
<dbReference type="PROSITE" id="PS01359">
    <property type="entry name" value="ZF_PHD_1"/>
    <property type="match status" value="1"/>
</dbReference>
<feature type="compositionally biased region" description="Polar residues" evidence="5">
    <location>
        <begin position="254"/>
        <end position="268"/>
    </location>
</feature>
<evidence type="ECO:0000313" key="7">
    <source>
        <dbReference type="EMBL" id="KAI6785778.1"/>
    </source>
</evidence>
<sequence>MISANLNRSMRSRFSSPAQGSGSPQARESRNGSAEDSSTASKGNLTTEGSRSIMDKWLEPAVQNKASHEEAGLARHGVLEGMVPLGSLPKARKAEPGSSGGVRRIILKHSNRGAREASRSQAKGSLDTDIERKSVSDSAPASASASASAAATPTRATHEAAASDARSEAPSASETSTAAPAHSPVARPALPPLVEFLPPSSNRATTRKSLPTRDTPKEIEEDDEYEPRSSGRRRSVARPAPPKRGRPPTATRRSSMPSSKNSPVKQLSPTPPPLSAQAPARLSQRPPSASSTKMIYRGTEFVEKVIEAAVDEALSHHRYPTAWALRTFYDDRSEDPGFVRMVEEIFNQTADASTRKSFFEQLARRKHDGRYRNQGRDYFVPPADNGSFEPHLPKKAPYAHLILHNENEDADHFEPREARAPKRVKVTQRWTDISPRKASSTGSGLADVADSADTTVPLEQQAAAAAAVGAAEAMAEPEAKEPMHRASTPAQAEVAPARTPARTSTVKIKTPGSRRRARKTSHSSESSLSSVEHLPSPELPDDSALVTTAAEEDDEGEDEVAATSPSLRGMARKAAAKPRKTRAKRASTAVGGGMADGGNSTSPAPRGAGAAQPINTRRKALAASKQHKETFASASVSASNSPTTTTLPQSPTQDFPHHFPNGRSSGDGNSMPGLVASNPPGRSHAKDKSHSKASLKIHIPPAGSRDDAFEKRKIAKQVTNSYRGQESAVRDADDEREMTPVRSTRKTRQSTGVPPSSVAASVTASARATRSAKRTFLDELDQTEWSSSFPTAINLDGRSSTVGSRAATPTNLRPAKKQKSGLRIKSSPQKKKGGTAAGVPRTIGEAQAGAYGASREQAGENDEYCSACGNAGEMVCCDGCPRAFHFECVGINPEESLPDEWYCSECLVKANPTHVKVHRGAFGPALNQLDKSIHRAFALPRRIQERFDGVKAGPDGEYEEVVVPAKPTVTTRRKTNGYEEAPDYYKQIESGEPVLCHDCQLPASEGKPILSCTACPLHWHMDCMNPPLAVPPLQKTWKCPAHLDDALQEKPPLAPAHRWRKVKGAPVIIPALSRGLRNNGHIELDWGSEPEADAYDRSGWTDDQSGWKDVASFGRTFKVSATGVRLDFIEQLRIQGAGFAPPKDQQPAGRQQPYLTPPVDDTAHSQPSARSIEEMQASLVLSSLSTSESRTGMEQLLSALVTEADSSVLSCIADADAVNITNKKLQHKDKASLRALLAHMERMGSQIRAMLGEDATPTLPSLPDQRRSMSHDKDEEFPEMKHDSLVTEPTPPSTIDHEGGMDLD</sequence>
<feature type="compositionally biased region" description="Basic residues" evidence="5">
    <location>
        <begin position="814"/>
        <end position="833"/>
    </location>
</feature>
<feature type="region of interest" description="Disordered" evidence="5">
    <location>
        <begin position="469"/>
        <end position="768"/>
    </location>
</feature>
<dbReference type="PROSITE" id="PS50016">
    <property type="entry name" value="ZF_PHD_2"/>
    <property type="match status" value="1"/>
</dbReference>
<feature type="compositionally biased region" description="Basic and acidic residues" evidence="5">
    <location>
        <begin position="1295"/>
        <end position="1304"/>
    </location>
</feature>
<gene>
    <name evidence="7" type="ORF">J7T54_006117</name>
</gene>
<feature type="compositionally biased region" description="Acidic residues" evidence="5">
    <location>
        <begin position="550"/>
        <end position="560"/>
    </location>
</feature>
<feature type="region of interest" description="Disordered" evidence="5">
    <location>
        <begin position="796"/>
        <end position="839"/>
    </location>
</feature>
<dbReference type="CDD" id="cd15534">
    <property type="entry name" value="PHD2_PHF12_Rco1"/>
    <property type="match status" value="1"/>
</dbReference>
<dbReference type="PANTHER" id="PTHR47636:SF1">
    <property type="entry name" value="TRANSCRIPTIONAL REGULATORY PROTEIN RCO1"/>
    <property type="match status" value="1"/>
</dbReference>
<evidence type="ECO:0000259" key="6">
    <source>
        <dbReference type="PROSITE" id="PS50016"/>
    </source>
</evidence>
<dbReference type="CDD" id="cd15535">
    <property type="entry name" value="PHD1_Rco1"/>
    <property type="match status" value="1"/>
</dbReference>
<proteinExistence type="predicted"/>
<dbReference type="GO" id="GO:0032221">
    <property type="term" value="C:Rpd3S complex"/>
    <property type="evidence" value="ECO:0007669"/>
    <property type="project" value="TreeGrafter"/>
</dbReference>
<evidence type="ECO:0000256" key="4">
    <source>
        <dbReference type="PROSITE-ProRule" id="PRU00146"/>
    </source>
</evidence>
<dbReference type="InterPro" id="IPR001965">
    <property type="entry name" value="Znf_PHD"/>
</dbReference>
<feature type="compositionally biased region" description="Basic residues" evidence="5">
    <location>
        <begin position="512"/>
        <end position="521"/>
    </location>
</feature>
<dbReference type="InterPro" id="IPR013083">
    <property type="entry name" value="Znf_RING/FYVE/PHD"/>
</dbReference>
<keyword evidence="2 4" id="KW-0863">Zinc-finger</keyword>
<dbReference type="InterPro" id="IPR052819">
    <property type="entry name" value="Chromatin_regulatory_protein"/>
</dbReference>
<feature type="domain" description="PHD-type" evidence="6">
    <location>
        <begin position="862"/>
        <end position="909"/>
    </location>
</feature>
<accession>A0A9P9Y9C1</accession>
<feature type="compositionally biased region" description="Low complexity" evidence="5">
    <location>
        <begin position="136"/>
        <end position="151"/>
    </location>
</feature>
<reference evidence="7" key="2">
    <citation type="submission" date="2022-07" db="EMBL/GenBank/DDBJ databases">
        <authorList>
            <person name="Goncalves M.F.M."/>
            <person name="Hilario S."/>
            <person name="Van De Peer Y."/>
            <person name="Esteves A.C."/>
            <person name="Alves A."/>
        </authorList>
    </citation>
    <scope>NUCLEOTIDE SEQUENCE</scope>
    <source>
        <strain evidence="7">MUM 19.33</strain>
    </source>
</reference>
<evidence type="ECO:0000256" key="1">
    <source>
        <dbReference type="ARBA" id="ARBA00022723"/>
    </source>
</evidence>
<keyword evidence="3" id="KW-0862">Zinc</keyword>
<feature type="compositionally biased region" description="Polar residues" evidence="5">
    <location>
        <begin position="1"/>
        <end position="50"/>
    </location>
</feature>
<feature type="compositionally biased region" description="Low complexity" evidence="5">
    <location>
        <begin position="168"/>
        <end position="184"/>
    </location>
</feature>
<evidence type="ECO:0000256" key="3">
    <source>
        <dbReference type="ARBA" id="ARBA00022833"/>
    </source>
</evidence>
<protein>
    <submittedName>
        <fullName evidence="7">PHD-finger</fullName>
    </submittedName>
</protein>
<evidence type="ECO:0000313" key="8">
    <source>
        <dbReference type="Proteomes" id="UP001055219"/>
    </source>
</evidence>
<feature type="compositionally biased region" description="Low complexity" evidence="5">
    <location>
        <begin position="523"/>
        <end position="536"/>
    </location>
</feature>
<dbReference type="SMART" id="SM00249">
    <property type="entry name" value="PHD"/>
    <property type="match status" value="2"/>
</dbReference>
<dbReference type="InterPro" id="IPR019787">
    <property type="entry name" value="Znf_PHD-finger"/>
</dbReference>
<evidence type="ECO:0000256" key="2">
    <source>
        <dbReference type="ARBA" id="ARBA00022771"/>
    </source>
</evidence>
<dbReference type="Proteomes" id="UP001055219">
    <property type="component" value="Unassembled WGS sequence"/>
</dbReference>
<feature type="compositionally biased region" description="Low complexity" evidence="5">
    <location>
        <begin position="641"/>
        <end position="653"/>
    </location>
</feature>
<feature type="region of interest" description="Disordered" evidence="5">
    <location>
        <begin position="1"/>
        <end position="73"/>
    </location>
</feature>
<feature type="compositionally biased region" description="Low complexity" evidence="5">
    <location>
        <begin position="756"/>
        <end position="768"/>
    </location>
</feature>
<dbReference type="SUPFAM" id="SSF57903">
    <property type="entry name" value="FYVE/PHD zinc finger"/>
    <property type="match status" value="2"/>
</dbReference>
<evidence type="ECO:0000256" key="5">
    <source>
        <dbReference type="SAM" id="MobiDB-lite"/>
    </source>
</evidence>
<keyword evidence="8" id="KW-1185">Reference proteome</keyword>
<dbReference type="PANTHER" id="PTHR47636">
    <property type="entry name" value="TRANSCRIPTIONAL REGULATORY PROTEIN RCO1"/>
    <property type="match status" value="1"/>
</dbReference>
<feature type="compositionally biased region" description="Basic and acidic residues" evidence="5">
    <location>
        <begin position="1264"/>
        <end position="1285"/>
    </location>
</feature>
<dbReference type="RefSeq" id="XP_051366634.1">
    <property type="nucleotide sequence ID" value="XM_051503975.1"/>
</dbReference>
<feature type="region of interest" description="Disordered" evidence="5">
    <location>
        <begin position="87"/>
        <end position="294"/>
    </location>
</feature>
<dbReference type="GO" id="GO:0006357">
    <property type="term" value="P:regulation of transcription by RNA polymerase II"/>
    <property type="evidence" value="ECO:0007669"/>
    <property type="project" value="TreeGrafter"/>
</dbReference>
<keyword evidence="1" id="KW-0479">Metal-binding</keyword>
<dbReference type="Pfam" id="PF00628">
    <property type="entry name" value="PHD"/>
    <property type="match status" value="2"/>
</dbReference>
<feature type="region of interest" description="Disordered" evidence="5">
    <location>
        <begin position="1138"/>
        <end position="1165"/>
    </location>
</feature>
<reference evidence="7" key="1">
    <citation type="journal article" date="2021" name="J Fungi (Basel)">
        <title>Genomic and Metabolomic Analyses of the Marine Fungus Emericellopsis cladophorae: Insights into Saltwater Adaptability Mechanisms and Its Biosynthetic Potential.</title>
        <authorList>
            <person name="Goncalves M.F.M."/>
            <person name="Hilario S."/>
            <person name="Van de Peer Y."/>
            <person name="Esteves A.C."/>
            <person name="Alves A."/>
        </authorList>
    </citation>
    <scope>NUCLEOTIDE SEQUENCE</scope>
    <source>
        <strain evidence="7">MUM 19.33</strain>
    </source>
</reference>
<feature type="region of interest" description="Disordered" evidence="5">
    <location>
        <begin position="1255"/>
        <end position="1304"/>
    </location>
</feature>
<feature type="compositionally biased region" description="Polar residues" evidence="5">
    <location>
        <begin position="796"/>
        <end position="811"/>
    </location>
</feature>
<dbReference type="GeneID" id="75832595"/>
<comment type="caution">
    <text evidence="7">The sequence shown here is derived from an EMBL/GenBank/DDBJ whole genome shotgun (WGS) entry which is preliminary data.</text>
</comment>